<evidence type="ECO:0000313" key="4">
    <source>
        <dbReference type="EMBL" id="OJJ01006.1"/>
    </source>
</evidence>
<dbReference type="STRING" id="1036611.A0A1L9PHS6"/>
<dbReference type="AlphaFoldDB" id="A0A1L9PHS6"/>
<feature type="region of interest" description="Disordered" evidence="2">
    <location>
        <begin position="433"/>
        <end position="514"/>
    </location>
</feature>
<gene>
    <name evidence="4" type="ORF">ASPVEDRAFT_603453</name>
</gene>
<dbReference type="SMART" id="SM00313">
    <property type="entry name" value="PXA"/>
    <property type="match status" value="1"/>
</dbReference>
<dbReference type="Pfam" id="PF08628">
    <property type="entry name" value="Nexin_C"/>
    <property type="match status" value="1"/>
</dbReference>
<evidence type="ECO:0000313" key="5">
    <source>
        <dbReference type="Proteomes" id="UP000184073"/>
    </source>
</evidence>
<keyword evidence="5" id="KW-1185">Reference proteome</keyword>
<dbReference type="Proteomes" id="UP000184073">
    <property type="component" value="Unassembled WGS sequence"/>
</dbReference>
<feature type="compositionally biased region" description="Polar residues" evidence="2">
    <location>
        <begin position="433"/>
        <end position="450"/>
    </location>
</feature>
<dbReference type="OrthoDB" id="41200at2759"/>
<dbReference type="Pfam" id="PF02194">
    <property type="entry name" value="PXA"/>
    <property type="match status" value="1"/>
</dbReference>
<feature type="compositionally biased region" description="Basic and acidic residues" evidence="2">
    <location>
        <begin position="9"/>
        <end position="22"/>
    </location>
</feature>
<dbReference type="EMBL" id="KV878128">
    <property type="protein sequence ID" value="OJJ01006.1"/>
    <property type="molecule type" value="Genomic_DNA"/>
</dbReference>
<dbReference type="PANTHER" id="PTHR22775">
    <property type="entry name" value="SORTING NEXIN"/>
    <property type="match status" value="1"/>
</dbReference>
<dbReference type="GeneID" id="63731033"/>
<protein>
    <recommendedName>
        <fullName evidence="3">PXA domain-containing protein</fullName>
    </recommendedName>
</protein>
<dbReference type="VEuPathDB" id="FungiDB:ASPVEDRAFT_603453"/>
<feature type="region of interest" description="Disordered" evidence="2">
    <location>
        <begin position="1"/>
        <end position="33"/>
    </location>
</feature>
<dbReference type="InterPro" id="IPR003114">
    <property type="entry name" value="Phox_assoc"/>
</dbReference>
<dbReference type="Gene3D" id="3.30.1520.10">
    <property type="entry name" value="Phox-like domain"/>
    <property type="match status" value="1"/>
</dbReference>
<feature type="region of interest" description="Disordered" evidence="2">
    <location>
        <begin position="698"/>
        <end position="739"/>
    </location>
</feature>
<dbReference type="RefSeq" id="XP_040666768.1">
    <property type="nucleotide sequence ID" value="XM_040815522.1"/>
</dbReference>
<sequence length="1009" mass="108390">MNMDVSNDASHEFQSDQARPVEKPPSTHGVNYDMDDRLVKANSNGLQMQQLADWMLHLLSTCGNESLLLVLVCLMGATYIILGRLGILLIGIALGISLHSSWEGASNHHPSGSLSSNRKQLSLNIAYKVLDWKSKQRTGINPNVDNAGEYTTESKLDMDVNLSISVGPVTATALHSLIEAVVRDYVNYWYEPILPSESTFPISCQKVLIEFVSAISSHLYRKRTADTFLEFLTNSSSMVIVFLNELCAAFEAAGPAATAEDAVQRYLESNPESSLSSLLAHQQQEEKIKTMSDDILSRFLDSRAYDCIPVRNFLREVLSGIVLESTISNMSRPEFINGWITYLFSEGESEIMSAIDAGVEGARNHGVTGAKVSGEISETHSRSMDVGVAEPVSPSRSPGSILNKVDQATEEALLEAKRLSDMIAAQNMPNNTEQVTQDNTQEAGDSTHNCDTLPDAGMGSCAGPRSNEGTPPESELIEGIQKAQEVSSSEVSSSITSPSGQSPGLPTSSTSDSFDIPPASILHCASITVDDSFETGDTAVLRSKPTSDYLIQVEPHSGRSSGWMVFKKYADFESIHETLGTIARLNQLRFGDTHPLIPSWKGQTRQALAHDLERYLHDALRLEPLAESVTMRRFLEKDGRVGANTTGPSVKPGFAFPGQTAFENVGKGVLGVLTNAPKGVSGGSKAVLEGVTGVFGGGPNKKTQAGPGVGGDSRGCRDSLQKSAAPLDGGISTGRGDLRVSNDTAIGALSPQPQRSGDTSDPNTPIEIAHLTEPLNTLVPTRTSQENAVGGLGGRVSPAAASVHKSSLAASSAVLTEENNYNRDVVPTENRKSMEIAAARKRQGSPISADETRMAVELIFAVINELYSLSSAWNIRRTLLNAAKSYILRPGNPSLETIRGLLQGSMIDSHSTDEAVGAYLTKLRENALPTAEELSTWPPAMSNSERERQREAARRILVQKGLPQAITSVMGAVASREALGKVFDSLQIEVVSRGFIFSILLQALRAVVL</sequence>
<organism evidence="4 5">
    <name type="scientific">Aspergillus versicolor CBS 583.65</name>
    <dbReference type="NCBI Taxonomy" id="1036611"/>
    <lineage>
        <taxon>Eukaryota</taxon>
        <taxon>Fungi</taxon>
        <taxon>Dikarya</taxon>
        <taxon>Ascomycota</taxon>
        <taxon>Pezizomycotina</taxon>
        <taxon>Eurotiomycetes</taxon>
        <taxon>Eurotiomycetidae</taxon>
        <taxon>Eurotiales</taxon>
        <taxon>Aspergillaceae</taxon>
        <taxon>Aspergillus</taxon>
        <taxon>Aspergillus subgen. Nidulantes</taxon>
    </lineage>
</organism>
<dbReference type="InterPro" id="IPR013937">
    <property type="entry name" value="Sorting_nexin_C"/>
</dbReference>
<dbReference type="PANTHER" id="PTHR22775:SF47">
    <property type="entry name" value="MEIOTICALLY UP-REGULATED GENE 122 PROTEIN"/>
    <property type="match status" value="1"/>
</dbReference>
<feature type="compositionally biased region" description="Low complexity" evidence="2">
    <location>
        <begin position="485"/>
        <end position="504"/>
    </location>
</feature>
<evidence type="ECO:0000256" key="2">
    <source>
        <dbReference type="SAM" id="MobiDB-lite"/>
    </source>
</evidence>
<evidence type="ECO:0000256" key="1">
    <source>
        <dbReference type="ARBA" id="ARBA00010883"/>
    </source>
</evidence>
<name>A0A1L9PHS6_ASPVE</name>
<feature type="domain" description="PXA" evidence="3">
    <location>
        <begin position="167"/>
        <end position="348"/>
    </location>
</feature>
<evidence type="ECO:0000259" key="3">
    <source>
        <dbReference type="PROSITE" id="PS51207"/>
    </source>
</evidence>
<dbReference type="GO" id="GO:0035091">
    <property type="term" value="F:phosphatidylinositol binding"/>
    <property type="evidence" value="ECO:0007669"/>
    <property type="project" value="InterPro"/>
</dbReference>
<feature type="region of interest" description="Disordered" evidence="2">
    <location>
        <begin position="375"/>
        <end position="401"/>
    </location>
</feature>
<comment type="similarity">
    <text evidence="1">Belongs to the sorting nexin family.</text>
</comment>
<dbReference type="CDD" id="cd06093">
    <property type="entry name" value="PX_domain"/>
    <property type="match status" value="1"/>
</dbReference>
<dbReference type="PROSITE" id="PS51207">
    <property type="entry name" value="PXA"/>
    <property type="match status" value="1"/>
</dbReference>
<dbReference type="InterPro" id="IPR036871">
    <property type="entry name" value="PX_dom_sf"/>
</dbReference>
<proteinExistence type="inferred from homology"/>
<accession>A0A1L9PHS6</accession>
<reference evidence="5" key="1">
    <citation type="journal article" date="2017" name="Genome Biol.">
        <title>Comparative genomics reveals high biological diversity and specific adaptations in the industrially and medically important fungal genus Aspergillus.</title>
        <authorList>
            <person name="de Vries R.P."/>
            <person name="Riley R."/>
            <person name="Wiebenga A."/>
            <person name="Aguilar-Osorio G."/>
            <person name="Amillis S."/>
            <person name="Uchima C.A."/>
            <person name="Anderluh G."/>
            <person name="Asadollahi M."/>
            <person name="Askin M."/>
            <person name="Barry K."/>
            <person name="Battaglia E."/>
            <person name="Bayram O."/>
            <person name="Benocci T."/>
            <person name="Braus-Stromeyer S.A."/>
            <person name="Caldana C."/>
            <person name="Canovas D."/>
            <person name="Cerqueira G.C."/>
            <person name="Chen F."/>
            <person name="Chen W."/>
            <person name="Choi C."/>
            <person name="Clum A."/>
            <person name="Dos Santos R.A."/>
            <person name="Damasio A.R."/>
            <person name="Diallinas G."/>
            <person name="Emri T."/>
            <person name="Fekete E."/>
            <person name="Flipphi M."/>
            <person name="Freyberg S."/>
            <person name="Gallo A."/>
            <person name="Gournas C."/>
            <person name="Habgood R."/>
            <person name="Hainaut M."/>
            <person name="Harispe M.L."/>
            <person name="Henrissat B."/>
            <person name="Hilden K.S."/>
            <person name="Hope R."/>
            <person name="Hossain A."/>
            <person name="Karabika E."/>
            <person name="Karaffa L."/>
            <person name="Karanyi Z."/>
            <person name="Krasevec N."/>
            <person name="Kuo A."/>
            <person name="Kusch H."/>
            <person name="LaButti K."/>
            <person name="Lagendijk E.L."/>
            <person name="Lapidus A."/>
            <person name="Levasseur A."/>
            <person name="Lindquist E."/>
            <person name="Lipzen A."/>
            <person name="Logrieco A.F."/>
            <person name="MacCabe A."/>
            <person name="Maekelae M.R."/>
            <person name="Malavazi I."/>
            <person name="Melin P."/>
            <person name="Meyer V."/>
            <person name="Mielnichuk N."/>
            <person name="Miskei M."/>
            <person name="Molnar A.P."/>
            <person name="Mule G."/>
            <person name="Ngan C.Y."/>
            <person name="Orejas M."/>
            <person name="Orosz E."/>
            <person name="Ouedraogo J.P."/>
            <person name="Overkamp K.M."/>
            <person name="Park H.-S."/>
            <person name="Perrone G."/>
            <person name="Piumi F."/>
            <person name="Punt P.J."/>
            <person name="Ram A.F."/>
            <person name="Ramon A."/>
            <person name="Rauscher S."/>
            <person name="Record E."/>
            <person name="Riano-Pachon D.M."/>
            <person name="Robert V."/>
            <person name="Roehrig J."/>
            <person name="Ruller R."/>
            <person name="Salamov A."/>
            <person name="Salih N.S."/>
            <person name="Samson R.A."/>
            <person name="Sandor E."/>
            <person name="Sanguinetti M."/>
            <person name="Schuetze T."/>
            <person name="Sepcic K."/>
            <person name="Shelest E."/>
            <person name="Sherlock G."/>
            <person name="Sophianopoulou V."/>
            <person name="Squina F.M."/>
            <person name="Sun H."/>
            <person name="Susca A."/>
            <person name="Todd R.B."/>
            <person name="Tsang A."/>
            <person name="Unkles S.E."/>
            <person name="van de Wiele N."/>
            <person name="van Rossen-Uffink D."/>
            <person name="Oliveira J.V."/>
            <person name="Vesth T.C."/>
            <person name="Visser J."/>
            <person name="Yu J.-H."/>
            <person name="Zhou M."/>
            <person name="Andersen M.R."/>
            <person name="Archer D.B."/>
            <person name="Baker S.E."/>
            <person name="Benoit I."/>
            <person name="Brakhage A.A."/>
            <person name="Braus G.H."/>
            <person name="Fischer R."/>
            <person name="Frisvad J.C."/>
            <person name="Goldman G.H."/>
            <person name="Houbraken J."/>
            <person name="Oakley B."/>
            <person name="Pocsi I."/>
            <person name="Scazzocchio C."/>
            <person name="Seiboth B."/>
            <person name="vanKuyk P.A."/>
            <person name="Wortman J."/>
            <person name="Dyer P.S."/>
            <person name="Grigoriev I.V."/>
        </authorList>
    </citation>
    <scope>NUCLEOTIDE SEQUENCE [LARGE SCALE GENOMIC DNA]</scope>
    <source>
        <strain evidence="5">CBS 583.65</strain>
    </source>
</reference>
<dbReference type="SUPFAM" id="SSF64268">
    <property type="entry name" value="PX domain"/>
    <property type="match status" value="1"/>
</dbReference>